<dbReference type="AlphaFoldDB" id="A0A1H3MNI5"/>
<reference evidence="2" key="1">
    <citation type="submission" date="2016-10" db="EMBL/GenBank/DDBJ databases">
        <authorList>
            <person name="Varghese N."/>
            <person name="Submissions S."/>
        </authorList>
    </citation>
    <scope>NUCLEOTIDE SEQUENCE [LARGE SCALE GENOMIC DNA]</scope>
    <source>
        <strain evidence="2">DSM 45245</strain>
    </source>
</reference>
<keyword evidence="2" id="KW-1185">Reference proteome</keyword>
<dbReference type="Proteomes" id="UP000242415">
    <property type="component" value="Unassembled WGS sequence"/>
</dbReference>
<dbReference type="RefSeq" id="WP_139307245.1">
    <property type="nucleotide sequence ID" value="NZ_FNPH01000003.1"/>
</dbReference>
<organism evidence="1 2">
    <name type="scientific">Micromonospora pattaloongensis</name>
    <dbReference type="NCBI Taxonomy" id="405436"/>
    <lineage>
        <taxon>Bacteria</taxon>
        <taxon>Bacillati</taxon>
        <taxon>Actinomycetota</taxon>
        <taxon>Actinomycetes</taxon>
        <taxon>Micromonosporales</taxon>
        <taxon>Micromonosporaceae</taxon>
        <taxon>Micromonospora</taxon>
    </lineage>
</organism>
<dbReference type="EMBL" id="FNPH01000003">
    <property type="protein sequence ID" value="SDY78292.1"/>
    <property type="molecule type" value="Genomic_DNA"/>
</dbReference>
<accession>A0A1H3MNI5</accession>
<name>A0A1H3MNI5_9ACTN</name>
<proteinExistence type="predicted"/>
<evidence type="ECO:0000313" key="2">
    <source>
        <dbReference type="Proteomes" id="UP000242415"/>
    </source>
</evidence>
<sequence>MRARMIDRWVGRAMVFAALGVGFFALAGLANAGGVAGSAAPAHTAVDNGSGFSARDTAVSTMDFDWN</sequence>
<protein>
    <submittedName>
        <fullName evidence="1">Uncharacterized protein</fullName>
    </submittedName>
</protein>
<gene>
    <name evidence="1" type="ORF">SAMN05444365_103461</name>
</gene>
<evidence type="ECO:0000313" key="1">
    <source>
        <dbReference type="EMBL" id="SDY78292.1"/>
    </source>
</evidence>